<protein>
    <recommendedName>
        <fullName evidence="2">RNA 2',3'-cyclic phosphodiesterase</fullName>
        <shortName evidence="2">RNA 2',3'-CPDase</shortName>
        <ecNumber evidence="2">3.1.4.58</ecNumber>
    </recommendedName>
</protein>
<keyword evidence="3" id="KW-0436">Ligase</keyword>
<dbReference type="EMBL" id="JAUTAN010000001">
    <property type="protein sequence ID" value="MDQ1105489.1"/>
    <property type="molecule type" value="Genomic_DNA"/>
</dbReference>
<feature type="active site" description="Proton donor" evidence="2">
    <location>
        <position position="39"/>
    </location>
</feature>
<evidence type="ECO:0000313" key="4">
    <source>
        <dbReference type="Proteomes" id="UP001239215"/>
    </source>
</evidence>
<dbReference type="SUPFAM" id="SSF55144">
    <property type="entry name" value="LigT-like"/>
    <property type="match status" value="1"/>
</dbReference>
<comment type="caution">
    <text evidence="3">The sequence shown here is derived from an EMBL/GenBank/DDBJ whole genome shotgun (WGS) entry which is preliminary data.</text>
</comment>
<dbReference type="Proteomes" id="UP001239215">
    <property type="component" value="Unassembled WGS sequence"/>
</dbReference>
<dbReference type="HAMAP" id="MF_01940">
    <property type="entry name" value="RNA_CPDase"/>
    <property type="match status" value="1"/>
</dbReference>
<feature type="active site" description="Proton acceptor" evidence="2">
    <location>
        <position position="127"/>
    </location>
</feature>
<proteinExistence type="inferred from homology"/>
<dbReference type="GO" id="GO:0016874">
    <property type="term" value="F:ligase activity"/>
    <property type="evidence" value="ECO:0007669"/>
    <property type="project" value="UniProtKB-KW"/>
</dbReference>
<dbReference type="InterPro" id="IPR004175">
    <property type="entry name" value="RNA_CPDase"/>
</dbReference>
<feature type="short sequence motif" description="HXTX 1" evidence="2">
    <location>
        <begin position="39"/>
        <end position="42"/>
    </location>
</feature>
<evidence type="ECO:0000256" key="2">
    <source>
        <dbReference type="HAMAP-Rule" id="MF_01940"/>
    </source>
</evidence>
<reference evidence="3" key="1">
    <citation type="submission" date="2023-07" db="EMBL/GenBank/DDBJ databases">
        <title>Functional and genomic diversity of the sorghum phyllosphere microbiome.</title>
        <authorList>
            <person name="Shade A."/>
        </authorList>
    </citation>
    <scope>NUCLEOTIDE SEQUENCE</scope>
    <source>
        <strain evidence="3">SORGH_AS_1067</strain>
    </source>
</reference>
<name>A0AAJ1X3B1_9ACTN</name>
<comment type="catalytic activity">
    <reaction evidence="2">
        <text>a 3'-end 2',3'-cyclophospho-ribonucleotide-RNA + H2O = a 3'-end 2'-phospho-ribonucleotide-RNA + H(+)</text>
        <dbReference type="Rhea" id="RHEA:11828"/>
        <dbReference type="Rhea" id="RHEA-COMP:10464"/>
        <dbReference type="Rhea" id="RHEA-COMP:17353"/>
        <dbReference type="ChEBI" id="CHEBI:15377"/>
        <dbReference type="ChEBI" id="CHEBI:15378"/>
        <dbReference type="ChEBI" id="CHEBI:83064"/>
        <dbReference type="ChEBI" id="CHEBI:173113"/>
        <dbReference type="EC" id="3.1.4.58"/>
    </reaction>
</comment>
<accession>A0AAJ1X3B1</accession>
<evidence type="ECO:0000256" key="1">
    <source>
        <dbReference type="ARBA" id="ARBA00022801"/>
    </source>
</evidence>
<dbReference type="Gene3D" id="3.90.1140.10">
    <property type="entry name" value="Cyclic phosphodiesterase"/>
    <property type="match status" value="1"/>
</dbReference>
<feature type="short sequence motif" description="HXTX 2" evidence="2">
    <location>
        <begin position="127"/>
        <end position="130"/>
    </location>
</feature>
<sequence length="187" mass="20029">MRLFTAVLPPDDVADHLDAFLDVRRAAADLRWTRADAFHLTLAFAAEVEEWRLDEVLERTAGAAARRTPFELRLAGGGAFPHADAGKVLWVGAPTSADEELEALARGARAAYATAGVPVDGARFRPHVTVARSGRPARLSDWVKLLDGYAGPSWTVDEVAVVASHLGEGAGRRPRHEVLATVPLGGH</sequence>
<dbReference type="EC" id="3.1.4.58" evidence="2"/>
<dbReference type="InterPro" id="IPR009097">
    <property type="entry name" value="Cyclic_Pdiesterase"/>
</dbReference>
<organism evidence="3 4">
    <name type="scientific">Nocardioides zeae</name>
    <dbReference type="NCBI Taxonomy" id="1457234"/>
    <lineage>
        <taxon>Bacteria</taxon>
        <taxon>Bacillati</taxon>
        <taxon>Actinomycetota</taxon>
        <taxon>Actinomycetes</taxon>
        <taxon>Propionibacteriales</taxon>
        <taxon>Nocardioidaceae</taxon>
        <taxon>Nocardioides</taxon>
    </lineage>
</organism>
<dbReference type="GO" id="GO:0008664">
    <property type="term" value="F:RNA 2',3'-cyclic 3'-phosphodiesterase activity"/>
    <property type="evidence" value="ECO:0007669"/>
    <property type="project" value="UniProtKB-EC"/>
</dbReference>
<dbReference type="NCBIfam" id="TIGR02258">
    <property type="entry name" value="2_5_ligase"/>
    <property type="match status" value="1"/>
</dbReference>
<dbReference type="AlphaFoldDB" id="A0AAJ1X3B1"/>
<comment type="similarity">
    <text evidence="2">Belongs to the 2H phosphoesterase superfamily. ThpR family.</text>
</comment>
<gene>
    <name evidence="3" type="ORF">QE405_002773</name>
</gene>
<dbReference type="PANTHER" id="PTHR35561">
    <property type="entry name" value="RNA 2',3'-CYCLIC PHOSPHODIESTERASE"/>
    <property type="match status" value="1"/>
</dbReference>
<dbReference type="GO" id="GO:0004113">
    <property type="term" value="F:2',3'-cyclic-nucleotide 3'-phosphodiesterase activity"/>
    <property type="evidence" value="ECO:0007669"/>
    <property type="project" value="InterPro"/>
</dbReference>
<dbReference type="Pfam" id="PF13563">
    <property type="entry name" value="2_5_RNA_ligase2"/>
    <property type="match status" value="1"/>
</dbReference>
<dbReference type="RefSeq" id="WP_307201720.1">
    <property type="nucleotide sequence ID" value="NZ_JAUTAN010000001.1"/>
</dbReference>
<dbReference type="PANTHER" id="PTHR35561:SF1">
    <property type="entry name" value="RNA 2',3'-CYCLIC PHOSPHODIESTERASE"/>
    <property type="match status" value="1"/>
</dbReference>
<evidence type="ECO:0000313" key="3">
    <source>
        <dbReference type="EMBL" id="MDQ1105489.1"/>
    </source>
</evidence>
<comment type="function">
    <text evidence="2">Hydrolyzes RNA 2',3'-cyclic phosphodiester to an RNA 2'-phosphomonoester.</text>
</comment>
<keyword evidence="1 2" id="KW-0378">Hydrolase</keyword>